<keyword evidence="7" id="KW-1185">Reference proteome</keyword>
<dbReference type="InterPro" id="IPR024719">
    <property type="entry name" value="HpaB/PvcC/4-BUDH_C"/>
</dbReference>
<evidence type="ECO:0000313" key="7">
    <source>
        <dbReference type="Proteomes" id="UP000460221"/>
    </source>
</evidence>
<dbReference type="InterPro" id="IPR036250">
    <property type="entry name" value="AcylCo_DH-like_C"/>
</dbReference>
<evidence type="ECO:0000256" key="3">
    <source>
        <dbReference type="ARBA" id="ARBA00023002"/>
    </source>
</evidence>
<dbReference type="InterPro" id="IPR046373">
    <property type="entry name" value="Acyl-CoA_Oxase/DH_mid-dom_sf"/>
</dbReference>
<evidence type="ECO:0000259" key="5">
    <source>
        <dbReference type="Pfam" id="PF11794"/>
    </source>
</evidence>
<name>A0A7K1FLK3_9ACTN</name>
<organism evidence="6 7">
    <name type="scientific">Nakamurella alba</name>
    <dbReference type="NCBI Taxonomy" id="2665158"/>
    <lineage>
        <taxon>Bacteria</taxon>
        <taxon>Bacillati</taxon>
        <taxon>Actinomycetota</taxon>
        <taxon>Actinomycetes</taxon>
        <taxon>Nakamurellales</taxon>
        <taxon>Nakamurellaceae</taxon>
        <taxon>Nakamurella</taxon>
    </lineage>
</organism>
<accession>A0A7K1FLK3</accession>
<protein>
    <submittedName>
        <fullName evidence="6">4-hydroxyphenylacetate 3-hydroxylase</fullName>
    </submittedName>
</protein>
<evidence type="ECO:0000256" key="2">
    <source>
        <dbReference type="ARBA" id="ARBA00022827"/>
    </source>
</evidence>
<dbReference type="GO" id="GO:0016627">
    <property type="term" value="F:oxidoreductase activity, acting on the CH-CH group of donors"/>
    <property type="evidence" value="ECO:0007669"/>
    <property type="project" value="InterPro"/>
</dbReference>
<dbReference type="Proteomes" id="UP000460221">
    <property type="component" value="Unassembled WGS sequence"/>
</dbReference>
<sequence length="461" mass="50722">MMTGEEYRQSIRDGRATYYKGKRIDDITLEPEMSSVVDLVAAGYDRWYDPDAARHPLMSPPRSVEEMRERIPVFETLDVMTDASYQSFSTLVTAAGRLRADNPDIADRILAYVDSAQAKDIRITECITDSKGDRSLKPSAQVDPDQYLHVVDRQADGVVVRGAKLHITGASFGHDLMAIPTKRMRPGEDEYSIACMVPVNSPGVKIVNVGFPPKTDDPRDQPATWAHNMFDGFVIFDDVFVPNERILLDGKPELAAIFAHSLGLWERLGGVTYMADQADEVVGLALLIAEANGLAKISHVREKIDELAIHATMLRAGLEAAVTNAHSTPEGYFYPDELYTNAAKYQGATMYGTMIRHLLDIAGGSVFTVPAMADFDNPDVGDNLRKYMATGNASPDGLYRARLFATIRNLTSDDFGGWRLVAMLQSGGGLFAQRIVARGKYDFEAARHRGLKAAGLLEGDH</sequence>
<dbReference type="Pfam" id="PF11794">
    <property type="entry name" value="HpaB_N"/>
    <property type="match status" value="1"/>
</dbReference>
<dbReference type="RefSeq" id="WP_154768131.1">
    <property type="nucleotide sequence ID" value="NZ_WLYK01000002.1"/>
</dbReference>
<keyword evidence="2" id="KW-0274">FAD</keyword>
<dbReference type="Pfam" id="PF03241">
    <property type="entry name" value="HpaB"/>
    <property type="match status" value="1"/>
</dbReference>
<keyword evidence="3" id="KW-0560">Oxidoreductase</keyword>
<proteinExistence type="predicted"/>
<dbReference type="PANTHER" id="PTHR36117:SF3">
    <property type="entry name" value="4-HYDROXYPHENYLACETATE 3-MONOOXYGENASE-RELATED"/>
    <property type="match status" value="1"/>
</dbReference>
<evidence type="ECO:0000313" key="6">
    <source>
        <dbReference type="EMBL" id="MTD14103.1"/>
    </source>
</evidence>
<dbReference type="Gene3D" id="2.40.110.10">
    <property type="entry name" value="Butyryl-CoA Dehydrogenase, subunit A, domain 2"/>
    <property type="match status" value="1"/>
</dbReference>
<dbReference type="InterPro" id="IPR024674">
    <property type="entry name" value="HpaB/PvcC/4-BUDH_N"/>
</dbReference>
<dbReference type="SUPFAM" id="SSF56645">
    <property type="entry name" value="Acyl-CoA dehydrogenase NM domain-like"/>
    <property type="match status" value="1"/>
</dbReference>
<dbReference type="EMBL" id="WLYK01000002">
    <property type="protein sequence ID" value="MTD14103.1"/>
    <property type="molecule type" value="Genomic_DNA"/>
</dbReference>
<evidence type="ECO:0000259" key="4">
    <source>
        <dbReference type="Pfam" id="PF03241"/>
    </source>
</evidence>
<dbReference type="AlphaFoldDB" id="A0A7K1FLK3"/>
<feature type="domain" description="HpaB/PvcC/4-BUDH C-terminal" evidence="4">
    <location>
        <begin position="268"/>
        <end position="448"/>
    </location>
</feature>
<dbReference type="InterPro" id="IPR009100">
    <property type="entry name" value="AcylCoA_DH/oxidase_NM_dom_sf"/>
</dbReference>
<dbReference type="SUPFAM" id="SSF47203">
    <property type="entry name" value="Acyl-CoA dehydrogenase C-terminal domain-like"/>
    <property type="match status" value="1"/>
</dbReference>
<dbReference type="PANTHER" id="PTHR36117">
    <property type="entry name" value="4-HYDROXYPHENYLACETATE 3-MONOOXYGENASE-RELATED"/>
    <property type="match status" value="1"/>
</dbReference>
<gene>
    <name evidence="6" type="ORF">GIS00_09115</name>
</gene>
<evidence type="ECO:0000256" key="1">
    <source>
        <dbReference type="ARBA" id="ARBA00022630"/>
    </source>
</evidence>
<keyword evidence="1" id="KW-0285">Flavoprotein</keyword>
<feature type="domain" description="HpaB/PvcC/4-BUDH N-terminal" evidence="5">
    <location>
        <begin position="3"/>
        <end position="248"/>
    </location>
</feature>
<reference evidence="6 7" key="1">
    <citation type="submission" date="2019-11" db="EMBL/GenBank/DDBJ databases">
        <authorList>
            <person name="Jiang L.-Q."/>
        </authorList>
    </citation>
    <scope>NUCLEOTIDE SEQUENCE [LARGE SCALE GENOMIC DNA]</scope>
    <source>
        <strain evidence="6 7">YIM 132087</strain>
    </source>
</reference>
<dbReference type="InterPro" id="IPR004925">
    <property type="entry name" value="HpaB/PvcC/4-BUDH"/>
</dbReference>
<dbReference type="Gene3D" id="1.20.140.10">
    <property type="entry name" value="Butyryl-CoA Dehydrogenase, subunit A, domain 3"/>
    <property type="match status" value="1"/>
</dbReference>
<dbReference type="Gene3D" id="1.10.3140.10">
    <property type="entry name" value="4-hydroxybutyryl-coa dehydratase, domain 1"/>
    <property type="match status" value="1"/>
</dbReference>
<comment type="caution">
    <text evidence="6">The sequence shown here is derived from an EMBL/GenBank/DDBJ whole genome shotgun (WGS) entry which is preliminary data.</text>
</comment>